<protein>
    <submittedName>
        <fullName evidence="3">Uncharacterized protein</fullName>
    </submittedName>
</protein>
<comment type="caution">
    <text evidence="3">The sequence shown here is derived from an EMBL/GenBank/DDBJ whole genome shotgun (WGS) entry which is preliminary data.</text>
</comment>
<evidence type="ECO:0000313" key="3">
    <source>
        <dbReference type="EMBL" id="NMH81399.1"/>
    </source>
</evidence>
<keyword evidence="2" id="KW-0472">Membrane</keyword>
<keyword evidence="2" id="KW-0812">Transmembrane</keyword>
<keyword evidence="2" id="KW-1133">Transmembrane helix</keyword>
<accession>A0ABX1RNE5</accession>
<proteinExistence type="predicted"/>
<organism evidence="3 4">
    <name type="scientific">Pseudonocardia xinjiangensis</name>
    <dbReference type="NCBI Taxonomy" id="75289"/>
    <lineage>
        <taxon>Bacteria</taxon>
        <taxon>Bacillati</taxon>
        <taxon>Actinomycetota</taxon>
        <taxon>Actinomycetes</taxon>
        <taxon>Pseudonocardiales</taxon>
        <taxon>Pseudonocardiaceae</taxon>
        <taxon>Pseudonocardia</taxon>
    </lineage>
</organism>
<evidence type="ECO:0000256" key="2">
    <source>
        <dbReference type="SAM" id="Phobius"/>
    </source>
</evidence>
<feature type="transmembrane region" description="Helical" evidence="2">
    <location>
        <begin position="6"/>
        <end position="23"/>
    </location>
</feature>
<dbReference type="RefSeq" id="WP_169399437.1">
    <property type="nucleotide sequence ID" value="NZ_BAAAJH010000030.1"/>
</dbReference>
<dbReference type="EMBL" id="JAAXKY010000146">
    <property type="protein sequence ID" value="NMH81399.1"/>
    <property type="molecule type" value="Genomic_DNA"/>
</dbReference>
<keyword evidence="4" id="KW-1185">Reference proteome</keyword>
<name>A0ABX1RNE5_9PSEU</name>
<gene>
    <name evidence="3" type="ORF">HF577_30450</name>
</gene>
<evidence type="ECO:0000256" key="1">
    <source>
        <dbReference type="SAM" id="MobiDB-lite"/>
    </source>
</evidence>
<evidence type="ECO:0000313" key="4">
    <source>
        <dbReference type="Proteomes" id="UP001296706"/>
    </source>
</evidence>
<sequence>MDTDTIVRIGLIALVAIAVLTAMPRLRGTSSKRTATGKGAGSTPVRREPYGTGDAPADANPVGHPTGPDGGRGS</sequence>
<reference evidence="3 4" key="1">
    <citation type="submission" date="2020-04" db="EMBL/GenBank/DDBJ databases">
        <authorList>
            <person name="Klaysubun C."/>
            <person name="Duangmal K."/>
            <person name="Lipun K."/>
        </authorList>
    </citation>
    <scope>NUCLEOTIDE SEQUENCE [LARGE SCALE GENOMIC DNA]</scope>
    <source>
        <strain evidence="3 4">JCM 11839</strain>
    </source>
</reference>
<feature type="region of interest" description="Disordered" evidence="1">
    <location>
        <begin position="25"/>
        <end position="74"/>
    </location>
</feature>
<dbReference type="Proteomes" id="UP001296706">
    <property type="component" value="Unassembled WGS sequence"/>
</dbReference>